<evidence type="ECO:0000313" key="1">
    <source>
        <dbReference type="EMBL" id="CAI9729622.1"/>
    </source>
</evidence>
<organism evidence="1 2">
    <name type="scientific">Octopus vulgaris</name>
    <name type="common">Common octopus</name>
    <dbReference type="NCBI Taxonomy" id="6645"/>
    <lineage>
        <taxon>Eukaryota</taxon>
        <taxon>Metazoa</taxon>
        <taxon>Spiralia</taxon>
        <taxon>Lophotrochozoa</taxon>
        <taxon>Mollusca</taxon>
        <taxon>Cephalopoda</taxon>
        <taxon>Coleoidea</taxon>
        <taxon>Octopodiformes</taxon>
        <taxon>Octopoda</taxon>
        <taxon>Incirrata</taxon>
        <taxon>Octopodidae</taxon>
        <taxon>Octopus</taxon>
    </lineage>
</organism>
<dbReference type="EMBL" id="OX597824">
    <property type="protein sequence ID" value="CAI9729622.1"/>
    <property type="molecule type" value="Genomic_DNA"/>
</dbReference>
<sequence length="72" mass="8356">MKFDIKSDRRIVQCLPINNTTVPFGKRAPHTRQVSMFKSLNAFSYLITKKMELTVQLKSVPSFERMYNNTGT</sequence>
<dbReference type="Proteomes" id="UP001162480">
    <property type="component" value="Chromosome 11"/>
</dbReference>
<protein>
    <submittedName>
        <fullName evidence="1">Uncharacterized protein</fullName>
    </submittedName>
</protein>
<dbReference type="AlphaFoldDB" id="A0AA36F9P1"/>
<name>A0AA36F9P1_OCTVU</name>
<accession>A0AA36F9P1</accession>
<reference evidence="1" key="1">
    <citation type="submission" date="2023-08" db="EMBL/GenBank/DDBJ databases">
        <authorList>
            <person name="Alioto T."/>
            <person name="Alioto T."/>
            <person name="Gomez Garrido J."/>
        </authorList>
    </citation>
    <scope>NUCLEOTIDE SEQUENCE</scope>
</reference>
<keyword evidence="2" id="KW-1185">Reference proteome</keyword>
<proteinExistence type="predicted"/>
<evidence type="ECO:0000313" key="2">
    <source>
        <dbReference type="Proteomes" id="UP001162480"/>
    </source>
</evidence>
<gene>
    <name evidence="1" type="ORF">OCTVUL_1B010227</name>
</gene>